<keyword evidence="3" id="KW-1185">Reference proteome</keyword>
<reference evidence="3" key="1">
    <citation type="journal article" date="2006" name="PLoS Biol.">
        <title>Macronuclear genome sequence of the ciliate Tetrahymena thermophila, a model eukaryote.</title>
        <authorList>
            <person name="Eisen J.A."/>
            <person name="Coyne R.S."/>
            <person name="Wu M."/>
            <person name="Wu D."/>
            <person name="Thiagarajan M."/>
            <person name="Wortman J.R."/>
            <person name="Badger J.H."/>
            <person name="Ren Q."/>
            <person name="Amedeo P."/>
            <person name="Jones K.M."/>
            <person name="Tallon L.J."/>
            <person name="Delcher A.L."/>
            <person name="Salzberg S.L."/>
            <person name="Silva J.C."/>
            <person name="Haas B.J."/>
            <person name="Majoros W.H."/>
            <person name="Farzad M."/>
            <person name="Carlton J.M."/>
            <person name="Smith R.K. Jr."/>
            <person name="Garg J."/>
            <person name="Pearlman R.E."/>
            <person name="Karrer K.M."/>
            <person name="Sun L."/>
            <person name="Manning G."/>
            <person name="Elde N.C."/>
            <person name="Turkewitz A.P."/>
            <person name="Asai D.J."/>
            <person name="Wilkes D.E."/>
            <person name="Wang Y."/>
            <person name="Cai H."/>
            <person name="Collins K."/>
            <person name="Stewart B.A."/>
            <person name="Lee S.R."/>
            <person name="Wilamowska K."/>
            <person name="Weinberg Z."/>
            <person name="Ruzzo W.L."/>
            <person name="Wloga D."/>
            <person name="Gaertig J."/>
            <person name="Frankel J."/>
            <person name="Tsao C.-C."/>
            <person name="Gorovsky M.A."/>
            <person name="Keeling P.J."/>
            <person name="Waller R.F."/>
            <person name="Patron N.J."/>
            <person name="Cherry J.M."/>
            <person name="Stover N.A."/>
            <person name="Krieger C.J."/>
            <person name="del Toro C."/>
            <person name="Ryder H.F."/>
            <person name="Williamson S.C."/>
            <person name="Barbeau R.A."/>
            <person name="Hamilton E.P."/>
            <person name="Orias E."/>
        </authorList>
    </citation>
    <scope>NUCLEOTIDE SEQUENCE [LARGE SCALE GENOMIC DNA]</scope>
    <source>
        <strain evidence="3">SB210</strain>
    </source>
</reference>
<organism evidence="2 3">
    <name type="scientific">Tetrahymena thermophila (strain SB210)</name>
    <dbReference type="NCBI Taxonomy" id="312017"/>
    <lineage>
        <taxon>Eukaryota</taxon>
        <taxon>Sar</taxon>
        <taxon>Alveolata</taxon>
        <taxon>Ciliophora</taxon>
        <taxon>Intramacronucleata</taxon>
        <taxon>Oligohymenophorea</taxon>
        <taxon>Hymenostomatida</taxon>
        <taxon>Tetrahymenina</taxon>
        <taxon>Tetrahymenidae</taxon>
        <taxon>Tetrahymena</taxon>
    </lineage>
</organism>
<evidence type="ECO:0000313" key="3">
    <source>
        <dbReference type="Proteomes" id="UP000009168"/>
    </source>
</evidence>
<protein>
    <submittedName>
        <fullName evidence="2">Uncharacterized protein</fullName>
    </submittedName>
</protein>
<feature type="region of interest" description="Disordered" evidence="1">
    <location>
        <begin position="1"/>
        <end position="33"/>
    </location>
</feature>
<name>I7LXE2_TETTS</name>
<feature type="compositionally biased region" description="Polar residues" evidence="1">
    <location>
        <begin position="22"/>
        <end position="31"/>
    </location>
</feature>
<sequence length="449" mass="53003">MSQLSKSNNSQSTILVEESSETRPSIQTYESNTEEKDIDLGVKKFIKKDTQNKNNKKLKRAKVNFINDSQLNQVESTESDENKFQQSMALIKYQDQQSTDLMSSTSSTSINNTIHLSIEKPFDNYKCFLCAGDMMLEFYHEDELEFTQERRIVSYRNLKRVNKAEQIQGILRIYLESNKSIVKDFQFICYLLESKQDQSLHLLSNLLKEYQIFIQNYQVYVQSILNYYKTTSMNDFNIIRELRQAYYLDYINKLMASQQQDDFCLAIQSGPSFLNLTPSYHIVEFSPALIALLGVDKDQMQHLYLRNGMRELTIYDNKQQNYIDMLSNIIEATKTSIFKSYRDYPVELFTFDNIIVKAKSNSDYFDVPLPKELEFKSTTGVYRNLDKITFIKFCVDLKEIQKLIRIRKQPKHKQIIAEQLDHFEYSIYSQIFIEKYYADHIQQNKESNI</sequence>
<dbReference type="RefSeq" id="XP_001024706.1">
    <property type="nucleotide sequence ID" value="XM_001024706.1"/>
</dbReference>
<dbReference type="AlphaFoldDB" id="I7LXE2"/>
<dbReference type="KEGG" id="tet:TTHERM_00616360"/>
<proteinExistence type="predicted"/>
<dbReference type="GeneID" id="7833048"/>
<evidence type="ECO:0000256" key="1">
    <source>
        <dbReference type="SAM" id="MobiDB-lite"/>
    </source>
</evidence>
<accession>I7LXE2</accession>
<feature type="compositionally biased region" description="Polar residues" evidence="1">
    <location>
        <begin position="1"/>
        <end position="14"/>
    </location>
</feature>
<dbReference type="Proteomes" id="UP000009168">
    <property type="component" value="Unassembled WGS sequence"/>
</dbReference>
<dbReference type="EMBL" id="GG662448">
    <property type="protein sequence ID" value="EAS04461.1"/>
    <property type="molecule type" value="Genomic_DNA"/>
</dbReference>
<dbReference type="InParanoid" id="I7LXE2"/>
<evidence type="ECO:0000313" key="2">
    <source>
        <dbReference type="EMBL" id="EAS04461.1"/>
    </source>
</evidence>
<dbReference type="HOGENOM" id="CLU_610458_0_0_1"/>
<gene>
    <name evidence="2" type="ORF">TTHERM_00616360</name>
</gene>